<organism evidence="1 2">
    <name type="scientific">Emticicia soli</name>
    <dbReference type="NCBI Taxonomy" id="2027878"/>
    <lineage>
        <taxon>Bacteria</taxon>
        <taxon>Pseudomonadati</taxon>
        <taxon>Bacteroidota</taxon>
        <taxon>Cytophagia</taxon>
        <taxon>Cytophagales</taxon>
        <taxon>Leadbetterellaceae</taxon>
        <taxon>Emticicia</taxon>
    </lineage>
</organism>
<reference evidence="2" key="1">
    <citation type="journal article" date="2019" name="Int. J. Syst. Evol. Microbiol.">
        <title>The Global Catalogue of Microorganisms (GCM) 10K type strain sequencing project: providing services to taxonomists for standard genome sequencing and annotation.</title>
        <authorList>
            <consortium name="The Broad Institute Genomics Platform"/>
            <consortium name="The Broad Institute Genome Sequencing Center for Infectious Disease"/>
            <person name="Wu L."/>
            <person name="Ma J."/>
        </authorList>
    </citation>
    <scope>NUCLEOTIDE SEQUENCE [LARGE SCALE GENOMIC DNA]</scope>
    <source>
        <strain evidence="2">KCTC 52344</strain>
    </source>
</reference>
<comment type="caution">
    <text evidence="1">The sequence shown here is derived from an EMBL/GenBank/DDBJ whole genome shotgun (WGS) entry which is preliminary data.</text>
</comment>
<evidence type="ECO:0008006" key="3">
    <source>
        <dbReference type="Google" id="ProtNLM"/>
    </source>
</evidence>
<protein>
    <recommendedName>
        <fullName evidence="3">DUF2116 family Zn-ribbon domain-containing protein</fullName>
    </recommendedName>
</protein>
<gene>
    <name evidence="1" type="ORF">ACFSR2_20435</name>
</gene>
<keyword evidence="2" id="KW-1185">Reference proteome</keyword>
<dbReference type="EMBL" id="JBHULC010000032">
    <property type="protein sequence ID" value="MFD2523277.1"/>
    <property type="molecule type" value="Genomic_DNA"/>
</dbReference>
<name>A0ABW5JD67_9BACT</name>
<evidence type="ECO:0000313" key="2">
    <source>
        <dbReference type="Proteomes" id="UP001597510"/>
    </source>
</evidence>
<evidence type="ECO:0000313" key="1">
    <source>
        <dbReference type="EMBL" id="MFD2523277.1"/>
    </source>
</evidence>
<accession>A0ABW5JD67</accession>
<proteinExistence type="predicted"/>
<dbReference type="RefSeq" id="WP_340240741.1">
    <property type="nucleotide sequence ID" value="NZ_JBBEWC010000025.1"/>
</dbReference>
<dbReference type="Proteomes" id="UP001597510">
    <property type="component" value="Unassembled WGS sequence"/>
</dbReference>
<sequence length="141" mass="17148">MEKKKCKQCGKSFEAKRADSLYCSNNCKQKAHQQRSIEKEQTPEEETHAQIFYYDEFEKAKQTDEFIIYCFYRRALPLKCRIEDINNYFEATFKRFDYFREYAENTRAFKEFTERFLSGEFKVFPNRFIDGKDIYGVENFS</sequence>